<evidence type="ECO:0000313" key="3">
    <source>
        <dbReference type="WBParaSite" id="SBAD_0001208401-mRNA-1"/>
    </source>
</evidence>
<reference evidence="1 2" key="2">
    <citation type="submission" date="2018-11" db="EMBL/GenBank/DDBJ databases">
        <authorList>
            <consortium name="Pathogen Informatics"/>
        </authorList>
    </citation>
    <scope>NUCLEOTIDE SEQUENCE [LARGE SCALE GENOMIC DNA]</scope>
</reference>
<dbReference type="EMBL" id="UZAM01016196">
    <property type="protein sequence ID" value="VDP42194.1"/>
    <property type="molecule type" value="Genomic_DNA"/>
</dbReference>
<dbReference type="WBParaSite" id="SBAD_0001208401-mRNA-1">
    <property type="protein sequence ID" value="SBAD_0001208401-mRNA-1"/>
    <property type="gene ID" value="SBAD_0001208401"/>
</dbReference>
<dbReference type="AlphaFoldDB" id="A0A183J746"/>
<accession>A0A183J746</accession>
<gene>
    <name evidence="1" type="ORF">SBAD_LOCUS11694</name>
</gene>
<evidence type="ECO:0000313" key="2">
    <source>
        <dbReference type="Proteomes" id="UP000270296"/>
    </source>
</evidence>
<sequence length="68" mass="7974">MIAYGIHLLCAYLRFVDSRAKKRYLCFPIGLEVVRRWLAVRRVEQLHPAVCLRVVSLNVRADLKAFRC</sequence>
<reference evidence="3" key="1">
    <citation type="submission" date="2016-06" db="UniProtKB">
        <authorList>
            <consortium name="WormBaseParasite"/>
        </authorList>
    </citation>
    <scope>IDENTIFICATION</scope>
</reference>
<evidence type="ECO:0000313" key="1">
    <source>
        <dbReference type="EMBL" id="VDP42194.1"/>
    </source>
</evidence>
<name>A0A183J746_9BILA</name>
<keyword evidence="2" id="KW-1185">Reference proteome</keyword>
<dbReference type="Proteomes" id="UP000270296">
    <property type="component" value="Unassembled WGS sequence"/>
</dbReference>
<organism evidence="3">
    <name type="scientific">Soboliphyme baturini</name>
    <dbReference type="NCBI Taxonomy" id="241478"/>
    <lineage>
        <taxon>Eukaryota</taxon>
        <taxon>Metazoa</taxon>
        <taxon>Ecdysozoa</taxon>
        <taxon>Nematoda</taxon>
        <taxon>Enoplea</taxon>
        <taxon>Dorylaimia</taxon>
        <taxon>Dioctophymatida</taxon>
        <taxon>Dioctophymatoidea</taxon>
        <taxon>Soboliphymatidae</taxon>
        <taxon>Soboliphyme</taxon>
    </lineage>
</organism>
<proteinExistence type="predicted"/>
<protein>
    <submittedName>
        <fullName evidence="3">DUF2655 domain-containing protein</fullName>
    </submittedName>
</protein>